<keyword evidence="4" id="KW-1185">Reference proteome</keyword>
<sequence length="280" mass="31501">MFKFKPLSPLSLSVTLHVIVLLVLIIGDFTSTPPKPTTMAAPMQPITAVAVERKTIEAQINKIKQAEAAEEKRKRDKITAARKAKEKKARDEKLRKKRAAEKKAKAVAAEKARKKKIAEQKEAEKKAAAEKAKRLKDEQRKKEQKIKQEAERQRKAKEAKERAAQERLLEQQMAEEMESRQQARRQQMLSEIGRYTALISQTIQRNLITDKATMEGRSCKLTISLAPSGFVTNVVIGQGNRVVCDAAKVAVYKAGTLPVSKDPEVFKEMRTISLTVVPEF</sequence>
<dbReference type="Proteomes" id="UP000537141">
    <property type="component" value="Unassembled WGS sequence"/>
</dbReference>
<dbReference type="GO" id="GO:0016020">
    <property type="term" value="C:membrane"/>
    <property type="evidence" value="ECO:0007669"/>
    <property type="project" value="InterPro"/>
</dbReference>
<evidence type="ECO:0000313" key="4">
    <source>
        <dbReference type="Proteomes" id="UP000537141"/>
    </source>
</evidence>
<feature type="region of interest" description="Disordered" evidence="1">
    <location>
        <begin position="68"/>
        <end position="164"/>
    </location>
</feature>
<feature type="compositionally biased region" description="Basic and acidic residues" evidence="1">
    <location>
        <begin position="68"/>
        <end position="79"/>
    </location>
</feature>
<gene>
    <name evidence="3" type="ORF">HNQ55_002881</name>
</gene>
<comment type="caution">
    <text evidence="3">The sequence shown here is derived from an EMBL/GenBank/DDBJ whole genome shotgun (WGS) entry which is preliminary data.</text>
</comment>
<dbReference type="InterPro" id="IPR014161">
    <property type="entry name" value="Tol-Pal_TolA"/>
</dbReference>
<keyword evidence="2" id="KW-1133">Transmembrane helix</keyword>
<reference evidence="3 4" key="1">
    <citation type="submission" date="2020-08" db="EMBL/GenBank/DDBJ databases">
        <title>Genomic Encyclopedia of Type Strains, Phase IV (KMG-IV): sequencing the most valuable type-strain genomes for metagenomic binning, comparative biology and taxonomic classification.</title>
        <authorList>
            <person name="Goeker M."/>
        </authorList>
    </citation>
    <scope>NUCLEOTIDE SEQUENCE [LARGE SCALE GENOMIC DNA]</scope>
    <source>
        <strain evidence="3 4">DSM 26287</strain>
    </source>
</reference>
<dbReference type="NCBIfam" id="TIGR02794">
    <property type="entry name" value="tolA_full"/>
    <property type="match status" value="1"/>
</dbReference>
<dbReference type="Gene3D" id="3.30.1150.10">
    <property type="match status" value="1"/>
</dbReference>
<feature type="compositionally biased region" description="Basic and acidic residues" evidence="1">
    <location>
        <begin position="101"/>
        <end position="164"/>
    </location>
</feature>
<evidence type="ECO:0000256" key="2">
    <source>
        <dbReference type="SAM" id="Phobius"/>
    </source>
</evidence>
<dbReference type="GO" id="GO:0019534">
    <property type="term" value="F:toxin transmembrane transporter activity"/>
    <property type="evidence" value="ECO:0007669"/>
    <property type="project" value="InterPro"/>
</dbReference>
<dbReference type="Pfam" id="PF06519">
    <property type="entry name" value="TolA"/>
    <property type="match status" value="1"/>
</dbReference>
<protein>
    <submittedName>
        <fullName evidence="3">Colicin import membrane protein</fullName>
    </submittedName>
</protein>
<evidence type="ECO:0000313" key="3">
    <source>
        <dbReference type="EMBL" id="MBB6544352.1"/>
    </source>
</evidence>
<dbReference type="SUPFAM" id="SSF74653">
    <property type="entry name" value="TolA/TonB C-terminal domain"/>
    <property type="match status" value="1"/>
</dbReference>
<organism evidence="3 4">
    <name type="scientific">Thalassotalea piscium</name>
    <dbReference type="NCBI Taxonomy" id="1230533"/>
    <lineage>
        <taxon>Bacteria</taxon>
        <taxon>Pseudomonadati</taxon>
        <taxon>Pseudomonadota</taxon>
        <taxon>Gammaproteobacteria</taxon>
        <taxon>Alteromonadales</taxon>
        <taxon>Colwelliaceae</taxon>
        <taxon>Thalassotalea</taxon>
    </lineage>
</organism>
<feature type="transmembrane region" description="Helical" evidence="2">
    <location>
        <begin position="7"/>
        <end position="27"/>
    </location>
</feature>
<keyword evidence="2" id="KW-0812">Transmembrane</keyword>
<dbReference type="EMBL" id="JACHHU010000028">
    <property type="protein sequence ID" value="MBB6544352.1"/>
    <property type="molecule type" value="Genomic_DNA"/>
</dbReference>
<keyword evidence="2" id="KW-0472">Membrane</keyword>
<evidence type="ECO:0000256" key="1">
    <source>
        <dbReference type="SAM" id="MobiDB-lite"/>
    </source>
</evidence>
<name>A0A7X0TUG4_9GAMM</name>
<dbReference type="RefSeq" id="WP_246455004.1">
    <property type="nucleotide sequence ID" value="NZ_AP027362.1"/>
</dbReference>
<dbReference type="AlphaFoldDB" id="A0A7X0TUG4"/>
<accession>A0A7X0TUG4</accession>
<dbReference type="GO" id="GO:0043213">
    <property type="term" value="P:bacteriocin transport"/>
    <property type="evidence" value="ECO:0007669"/>
    <property type="project" value="InterPro"/>
</dbReference>
<proteinExistence type="predicted"/>